<dbReference type="Proteomes" id="UP000094828">
    <property type="component" value="Unassembled WGS sequence"/>
</dbReference>
<dbReference type="STRING" id="1841610.A6X21_01650"/>
<keyword evidence="2" id="KW-1185">Reference proteome</keyword>
<protein>
    <submittedName>
        <fullName evidence="1">Uncharacterized protein</fullName>
    </submittedName>
</protein>
<dbReference type="AlphaFoldDB" id="A0A1C3EUP5"/>
<organism evidence="1 2">
    <name type="scientific">Planctopirus hydrillae</name>
    <dbReference type="NCBI Taxonomy" id="1841610"/>
    <lineage>
        <taxon>Bacteria</taxon>
        <taxon>Pseudomonadati</taxon>
        <taxon>Planctomycetota</taxon>
        <taxon>Planctomycetia</taxon>
        <taxon>Planctomycetales</taxon>
        <taxon>Planctomycetaceae</taxon>
        <taxon>Planctopirus</taxon>
    </lineage>
</organism>
<gene>
    <name evidence="1" type="ORF">A6X21_01650</name>
</gene>
<proteinExistence type="predicted"/>
<evidence type="ECO:0000313" key="2">
    <source>
        <dbReference type="Proteomes" id="UP000094828"/>
    </source>
</evidence>
<sequence>MRILALSSGSRHGEFRAEAPLNVISKVLRLAAHLAGAHFVTQIILLQRVMRINTSEEMR</sequence>
<evidence type="ECO:0000313" key="1">
    <source>
        <dbReference type="EMBL" id="ODA36803.1"/>
    </source>
</evidence>
<reference evidence="1 2" key="1">
    <citation type="submission" date="2016-05" db="EMBL/GenBank/DDBJ databases">
        <title>Genomic and physiological characterization of Planctopirus sp. isolated from fresh water lake.</title>
        <authorList>
            <person name="Subhash Y."/>
            <person name="Ramana C."/>
        </authorList>
    </citation>
    <scope>NUCLEOTIDE SEQUENCE [LARGE SCALE GENOMIC DNA]</scope>
    <source>
        <strain evidence="1 2">JC280</strain>
    </source>
</reference>
<accession>A0A1C3EUP5</accession>
<name>A0A1C3EUP5_9PLAN</name>
<dbReference type="EMBL" id="LYDR01000001">
    <property type="protein sequence ID" value="ODA36803.1"/>
    <property type="molecule type" value="Genomic_DNA"/>
</dbReference>
<comment type="caution">
    <text evidence="1">The sequence shown here is derived from an EMBL/GenBank/DDBJ whole genome shotgun (WGS) entry which is preliminary data.</text>
</comment>